<feature type="domain" description="PAS" evidence="2">
    <location>
        <begin position="13"/>
        <end position="69"/>
    </location>
</feature>
<feature type="compositionally biased region" description="Basic and acidic residues" evidence="1">
    <location>
        <begin position="290"/>
        <end position="300"/>
    </location>
</feature>
<dbReference type="AlphaFoldDB" id="A0A0C3F8B2"/>
<sequence>MNRSIPCLSFIGIVDFSGDAHWMFLTNSVSDLLVGFEPHELVGRSAFELTHPDEFNQVKQLHYNIIKQDKAAVLSYLRIRHKDPYKGYILCAVSQTVVHNVIIGSISLASSGAKAMHNASTAQEIQVITPYARDFEFRRWSDPPPMAIQLNQFSTPPSSSSGSFTPFPLSTTSSTSTQDLQTQNIYDMSISPCGLVRSSAKSFDPQSIRVALILDRFTINCTIIYCSNDNLLSTTDVMGRSLYDFVSEGNVELVRTWVDMVKGWGVNERGQPSDGGFGFGRFTLCPKGRDSSELKDDGFASRRRGGTGVKATSRGQMSHTRAPQSASSAHPRLRAHVRGSLPLNEEIKVDAIFSAHSDGVIVILRRAV</sequence>
<evidence type="ECO:0000256" key="1">
    <source>
        <dbReference type="SAM" id="MobiDB-lite"/>
    </source>
</evidence>
<reference evidence="3 4" key="1">
    <citation type="submission" date="2014-04" db="EMBL/GenBank/DDBJ databases">
        <authorList>
            <consortium name="DOE Joint Genome Institute"/>
            <person name="Kuo A."/>
            <person name="Tarkka M."/>
            <person name="Buscot F."/>
            <person name="Kohler A."/>
            <person name="Nagy L.G."/>
            <person name="Floudas D."/>
            <person name="Copeland A."/>
            <person name="Barry K.W."/>
            <person name="Cichocki N."/>
            <person name="Veneault-Fourrey C."/>
            <person name="LaButti K."/>
            <person name="Lindquist E.A."/>
            <person name="Lipzen A."/>
            <person name="Lundell T."/>
            <person name="Morin E."/>
            <person name="Murat C."/>
            <person name="Sun H."/>
            <person name="Tunlid A."/>
            <person name="Henrissat B."/>
            <person name="Grigoriev I.V."/>
            <person name="Hibbett D.S."/>
            <person name="Martin F."/>
            <person name="Nordberg H.P."/>
            <person name="Cantor M.N."/>
            <person name="Hua S.X."/>
        </authorList>
    </citation>
    <scope>NUCLEOTIDE SEQUENCE [LARGE SCALE GENOMIC DNA]</scope>
    <source>
        <strain evidence="3 4">F 1598</strain>
    </source>
</reference>
<reference evidence="4" key="2">
    <citation type="submission" date="2015-01" db="EMBL/GenBank/DDBJ databases">
        <title>Evolutionary Origins and Diversification of the Mycorrhizal Mutualists.</title>
        <authorList>
            <consortium name="DOE Joint Genome Institute"/>
            <consortium name="Mycorrhizal Genomics Consortium"/>
            <person name="Kohler A."/>
            <person name="Kuo A."/>
            <person name="Nagy L.G."/>
            <person name="Floudas D."/>
            <person name="Copeland A."/>
            <person name="Barry K.W."/>
            <person name="Cichocki N."/>
            <person name="Veneault-Fourrey C."/>
            <person name="LaButti K."/>
            <person name="Lindquist E.A."/>
            <person name="Lipzen A."/>
            <person name="Lundell T."/>
            <person name="Morin E."/>
            <person name="Murat C."/>
            <person name="Riley R."/>
            <person name="Ohm R."/>
            <person name="Sun H."/>
            <person name="Tunlid A."/>
            <person name="Henrissat B."/>
            <person name="Grigoriev I.V."/>
            <person name="Hibbett D.S."/>
            <person name="Martin F."/>
        </authorList>
    </citation>
    <scope>NUCLEOTIDE SEQUENCE [LARGE SCALE GENOMIC DNA]</scope>
    <source>
        <strain evidence="4">F 1598</strain>
    </source>
</reference>
<dbReference type="HOGENOM" id="CLU_049061_0_0_1"/>
<dbReference type="PROSITE" id="PS50112">
    <property type="entry name" value="PAS"/>
    <property type="match status" value="1"/>
</dbReference>
<feature type="compositionally biased region" description="Polar residues" evidence="1">
    <location>
        <begin position="313"/>
        <end position="328"/>
    </location>
</feature>
<dbReference type="Gene3D" id="3.30.450.20">
    <property type="entry name" value="PAS domain"/>
    <property type="match status" value="1"/>
</dbReference>
<dbReference type="SUPFAM" id="SSF55785">
    <property type="entry name" value="PYP-like sensor domain (PAS domain)"/>
    <property type="match status" value="1"/>
</dbReference>
<evidence type="ECO:0000313" key="4">
    <source>
        <dbReference type="Proteomes" id="UP000054166"/>
    </source>
</evidence>
<dbReference type="EMBL" id="KN833001">
    <property type="protein sequence ID" value="KIM80980.1"/>
    <property type="molecule type" value="Genomic_DNA"/>
</dbReference>
<dbReference type="InterPro" id="IPR013655">
    <property type="entry name" value="PAS_fold_3"/>
</dbReference>
<feature type="region of interest" description="Disordered" evidence="1">
    <location>
        <begin position="290"/>
        <end position="333"/>
    </location>
</feature>
<feature type="compositionally biased region" description="Low complexity" evidence="1">
    <location>
        <begin position="153"/>
        <end position="177"/>
    </location>
</feature>
<gene>
    <name evidence="3" type="ORF">PILCRDRAFT_72270</name>
</gene>
<evidence type="ECO:0000259" key="2">
    <source>
        <dbReference type="PROSITE" id="PS50112"/>
    </source>
</evidence>
<name>A0A0C3F8B2_PILCF</name>
<dbReference type="STRING" id="765440.A0A0C3F8B2"/>
<organism evidence="3 4">
    <name type="scientific">Piloderma croceum (strain F 1598)</name>
    <dbReference type="NCBI Taxonomy" id="765440"/>
    <lineage>
        <taxon>Eukaryota</taxon>
        <taxon>Fungi</taxon>
        <taxon>Dikarya</taxon>
        <taxon>Basidiomycota</taxon>
        <taxon>Agaricomycotina</taxon>
        <taxon>Agaricomycetes</taxon>
        <taxon>Agaricomycetidae</taxon>
        <taxon>Atheliales</taxon>
        <taxon>Atheliaceae</taxon>
        <taxon>Piloderma</taxon>
    </lineage>
</organism>
<dbReference type="Pfam" id="PF08447">
    <property type="entry name" value="PAS_3"/>
    <property type="match status" value="1"/>
</dbReference>
<evidence type="ECO:0000313" key="3">
    <source>
        <dbReference type="EMBL" id="KIM80980.1"/>
    </source>
</evidence>
<dbReference type="InterPro" id="IPR000014">
    <property type="entry name" value="PAS"/>
</dbReference>
<protein>
    <recommendedName>
        <fullName evidence="2">PAS domain-containing protein</fullName>
    </recommendedName>
</protein>
<proteinExistence type="predicted"/>
<dbReference type="InterPro" id="IPR035965">
    <property type="entry name" value="PAS-like_dom_sf"/>
</dbReference>
<dbReference type="Proteomes" id="UP000054166">
    <property type="component" value="Unassembled WGS sequence"/>
</dbReference>
<feature type="region of interest" description="Disordered" evidence="1">
    <location>
        <begin position="152"/>
        <end position="178"/>
    </location>
</feature>
<dbReference type="OrthoDB" id="411251at2759"/>
<dbReference type="InParanoid" id="A0A0C3F8B2"/>
<keyword evidence="4" id="KW-1185">Reference proteome</keyword>
<accession>A0A0C3F8B2</accession>
<dbReference type="CDD" id="cd00130">
    <property type="entry name" value="PAS"/>
    <property type="match status" value="1"/>
</dbReference>